<dbReference type="Pfam" id="PF11738">
    <property type="entry name" value="DUF3298"/>
    <property type="match status" value="1"/>
</dbReference>
<feature type="domain" description="Lysozyme inhibitor LprI-like N-terminal" evidence="2">
    <location>
        <begin position="35"/>
        <end position="124"/>
    </location>
</feature>
<reference evidence="4 5" key="1">
    <citation type="submission" date="2019-06" db="EMBL/GenBank/DDBJ databases">
        <title>New taxonomy in bacterial strain CC-CFT640, isolated from vineyard.</title>
        <authorList>
            <person name="Lin S.-Y."/>
            <person name="Tsai C.-F."/>
            <person name="Young C.-C."/>
        </authorList>
    </citation>
    <scope>NUCLEOTIDE SEQUENCE [LARGE SCALE GENOMIC DNA]</scope>
    <source>
        <strain evidence="4 5">CC-CFT640</strain>
    </source>
</reference>
<dbReference type="InterPro" id="IPR021729">
    <property type="entry name" value="DUF3298"/>
</dbReference>
<dbReference type="Proteomes" id="UP000321638">
    <property type="component" value="Unassembled WGS sequence"/>
</dbReference>
<evidence type="ECO:0000256" key="1">
    <source>
        <dbReference type="SAM" id="SignalP"/>
    </source>
</evidence>
<evidence type="ECO:0000259" key="2">
    <source>
        <dbReference type="Pfam" id="PF07007"/>
    </source>
</evidence>
<protein>
    <submittedName>
        <fullName evidence="4">DUF3298 domain-containing protein</fullName>
    </submittedName>
</protein>
<feature type="chain" id="PRO_5022678973" evidence="1">
    <location>
        <begin position="28"/>
        <end position="346"/>
    </location>
</feature>
<dbReference type="OrthoDB" id="7344076at2"/>
<dbReference type="InterPro" id="IPR009739">
    <property type="entry name" value="LprI-like_N"/>
</dbReference>
<feature type="domain" description="DUF3298" evidence="3">
    <location>
        <begin position="251"/>
        <end position="328"/>
    </location>
</feature>
<organism evidence="4 5">
    <name type="scientific">Vineibacter terrae</name>
    <dbReference type="NCBI Taxonomy" id="2586908"/>
    <lineage>
        <taxon>Bacteria</taxon>
        <taxon>Pseudomonadati</taxon>
        <taxon>Pseudomonadota</taxon>
        <taxon>Alphaproteobacteria</taxon>
        <taxon>Hyphomicrobiales</taxon>
        <taxon>Vineibacter</taxon>
    </lineage>
</organism>
<accession>A0A5C8PW14</accession>
<gene>
    <name evidence="4" type="ORF">FHP25_01375</name>
</gene>
<dbReference type="Gene3D" id="3.30.565.40">
    <property type="entry name" value="Fervidobacterium nodosum Rt17-B1 like"/>
    <property type="match status" value="1"/>
</dbReference>
<evidence type="ECO:0000313" key="5">
    <source>
        <dbReference type="Proteomes" id="UP000321638"/>
    </source>
</evidence>
<keyword evidence="5" id="KW-1185">Reference proteome</keyword>
<evidence type="ECO:0000313" key="4">
    <source>
        <dbReference type="EMBL" id="TXL82376.1"/>
    </source>
</evidence>
<dbReference type="Gene3D" id="1.20.1270.180">
    <property type="match status" value="1"/>
</dbReference>
<dbReference type="AlphaFoldDB" id="A0A5C8PW14"/>
<dbReference type="InterPro" id="IPR037126">
    <property type="entry name" value="PdaC/RsiV-like_sf"/>
</dbReference>
<evidence type="ECO:0000259" key="3">
    <source>
        <dbReference type="Pfam" id="PF11738"/>
    </source>
</evidence>
<proteinExistence type="predicted"/>
<keyword evidence="1" id="KW-0732">Signal</keyword>
<sequence>MMRSNACRSMVLALALAAAIAPVQVQAQAPAPADCDQPATAVAKAACAQSLMAAAEKALAAAYDELAQSLQGPARNHLRTEQEAWRAAHNRICSTQTVGSVTGDNPLDRQECILARTHRRTAWLRALPAGADYPYIAEHARTESGAVPGIRYAFSAIYPRFERPGVDYRQVNKRLSAAADAMFEKPDAGDVIPGQTQRWSRELDYSLVFATPRLVSVISAGNVYLGGAHPVGGLAVTIVDLRTGRLVTPRDLFVAGFEDKILPMVQADLRRQFHEQPGFDAALEPARLRKLLRHDARWAARGDAIDIEFNVYEVGPYASGPYTVSLPYTRIAALIRRDGPLAGKAR</sequence>
<comment type="caution">
    <text evidence="4">The sequence shown here is derived from an EMBL/GenBank/DDBJ whole genome shotgun (WGS) entry which is preliminary data.</text>
</comment>
<dbReference type="Gene3D" id="3.90.640.20">
    <property type="entry name" value="Heat-shock cognate protein, ATPase"/>
    <property type="match status" value="1"/>
</dbReference>
<dbReference type="EMBL" id="VDUZ01000001">
    <property type="protein sequence ID" value="TXL82376.1"/>
    <property type="molecule type" value="Genomic_DNA"/>
</dbReference>
<name>A0A5C8PW14_9HYPH</name>
<feature type="signal peptide" evidence="1">
    <location>
        <begin position="1"/>
        <end position="27"/>
    </location>
</feature>
<dbReference type="Pfam" id="PF07007">
    <property type="entry name" value="LprI"/>
    <property type="match status" value="1"/>
</dbReference>